<feature type="region of interest" description="Disordered" evidence="1">
    <location>
        <begin position="1"/>
        <end position="32"/>
    </location>
</feature>
<evidence type="ECO:0000313" key="3">
    <source>
        <dbReference type="EMBL" id="QSZ30486.1"/>
    </source>
</evidence>
<proteinExistence type="predicted"/>
<evidence type="ECO:0000256" key="1">
    <source>
        <dbReference type="SAM" id="MobiDB-lite"/>
    </source>
</evidence>
<dbReference type="PROSITE" id="PS50090">
    <property type="entry name" value="MYB_LIKE"/>
    <property type="match status" value="1"/>
</dbReference>
<evidence type="ECO:0000259" key="2">
    <source>
        <dbReference type="PROSITE" id="PS50090"/>
    </source>
</evidence>
<keyword evidence="4" id="KW-1185">Reference proteome</keyword>
<dbReference type="EMBL" id="CP063406">
    <property type="protein sequence ID" value="QSZ30486.1"/>
    <property type="molecule type" value="Genomic_DNA"/>
</dbReference>
<dbReference type="InterPro" id="IPR001005">
    <property type="entry name" value="SANT/Myb"/>
</dbReference>
<feature type="region of interest" description="Disordered" evidence="1">
    <location>
        <begin position="55"/>
        <end position="80"/>
    </location>
</feature>
<feature type="domain" description="Myb-like" evidence="2">
    <location>
        <begin position="384"/>
        <end position="450"/>
    </location>
</feature>
<dbReference type="Proteomes" id="UP000672032">
    <property type="component" value="Chromosome 2"/>
</dbReference>
<evidence type="ECO:0000313" key="4">
    <source>
        <dbReference type="Proteomes" id="UP000672032"/>
    </source>
</evidence>
<gene>
    <name evidence="3" type="ORF">DSL72_000040</name>
</gene>
<name>A0A8A3P535_9HELO</name>
<protein>
    <recommendedName>
        <fullName evidence="2">Myb-like domain-containing protein</fullName>
    </recommendedName>
</protein>
<feature type="compositionally biased region" description="Polar residues" evidence="1">
    <location>
        <begin position="21"/>
        <end position="30"/>
    </location>
</feature>
<reference evidence="3" key="1">
    <citation type="submission" date="2020-10" db="EMBL/GenBank/DDBJ databases">
        <title>Genome Sequence of Monilinia vaccinii-corymbosi Sheds Light on Mummy Berry Disease Infection of Blueberry and Mating Type.</title>
        <authorList>
            <person name="Yow A.G."/>
            <person name="Zhang Y."/>
            <person name="Bansal K."/>
            <person name="Eacker S.M."/>
            <person name="Sullivan S."/>
            <person name="Liachko I."/>
            <person name="Cubeta M.A."/>
            <person name="Rollins J.A."/>
            <person name="Ashrafi H."/>
        </authorList>
    </citation>
    <scope>NUCLEOTIDE SEQUENCE</scope>
    <source>
        <strain evidence="3">RL-1</strain>
    </source>
</reference>
<feature type="compositionally biased region" description="Low complexity" evidence="1">
    <location>
        <begin position="195"/>
        <end position="222"/>
    </location>
</feature>
<sequence length="453" mass="50275">MGQSFSIPLHPVPSMNRDHASSPTLGTGYSQMGMDQGRRSFVSFQNCRTSKPLSTAQVPFSSNTSTIQDHFSNDNPSPSKVYNDLSTSTNNISPNAYEPVYTSDVALDCTLSSWSSDGIDNCMNNINNFTSQVSGSNAYFYLHDGLATQQDEQEHDIEGLGIHTYEPANNWPSNPYIPGTVRPKALNLNASFESTASMSTTASSTKSTYSSSSDSTAVANSAEDTSNKRQSVLEQPHPRYVLPSSEPTKNNEAALHGPSNHDVVPARTNESQWDKNIPVKHRRMRASSPIISAVANTRSHTIIKKDLDIGDCSVPKTHQHDVPEGKSSPAIDVTKIHSRSEQNKFLVSSRLHGLSYKEIRSKGGFSDAESTLRGRFRRLTKDKKDRVRKPEWTDIDLRLLAKAVKKIARSNRKGWEPKVAWKKVAEYIADNGGSYRFGYATCRKRWLKIKDLD</sequence>
<accession>A0A8A3P535</accession>
<dbReference type="OrthoDB" id="3439209at2759"/>
<dbReference type="AlphaFoldDB" id="A0A8A3P535"/>
<feature type="region of interest" description="Disordered" evidence="1">
    <location>
        <begin position="195"/>
        <end position="274"/>
    </location>
</feature>
<organism evidence="3 4">
    <name type="scientific">Monilinia vaccinii-corymbosi</name>
    <dbReference type="NCBI Taxonomy" id="61207"/>
    <lineage>
        <taxon>Eukaryota</taxon>
        <taxon>Fungi</taxon>
        <taxon>Dikarya</taxon>
        <taxon>Ascomycota</taxon>
        <taxon>Pezizomycotina</taxon>
        <taxon>Leotiomycetes</taxon>
        <taxon>Helotiales</taxon>
        <taxon>Sclerotiniaceae</taxon>
        <taxon>Monilinia</taxon>
    </lineage>
</organism>